<dbReference type="InterPro" id="IPR053712">
    <property type="entry name" value="Bac_CellDiv_Activator"/>
</dbReference>
<name>A0A847D7K1_9LACT</name>
<evidence type="ECO:0000256" key="1">
    <source>
        <dbReference type="SAM" id="MobiDB-lite"/>
    </source>
</evidence>
<dbReference type="InterPro" id="IPR007838">
    <property type="entry name" value="Cell_div_ZapA-like"/>
</dbReference>
<dbReference type="Gene3D" id="6.10.250.790">
    <property type="match status" value="1"/>
</dbReference>
<dbReference type="AlphaFoldDB" id="A0A847D7K1"/>
<dbReference type="GO" id="GO:0051301">
    <property type="term" value="P:cell division"/>
    <property type="evidence" value="ECO:0007669"/>
    <property type="project" value="UniProtKB-KW"/>
</dbReference>
<dbReference type="Proteomes" id="UP000589373">
    <property type="component" value="Unassembled WGS sequence"/>
</dbReference>
<comment type="caution">
    <text evidence="2">The sequence shown here is derived from an EMBL/GenBank/DDBJ whole genome shotgun (WGS) entry which is preliminary data.</text>
</comment>
<gene>
    <name evidence="2" type="primary">zapA</name>
    <name evidence="2" type="ORF">GX662_10065</name>
</gene>
<organism evidence="2 3">
    <name type="scientific">Trichococcus flocculiformis</name>
    <dbReference type="NCBI Taxonomy" id="82803"/>
    <lineage>
        <taxon>Bacteria</taxon>
        <taxon>Bacillati</taxon>
        <taxon>Bacillota</taxon>
        <taxon>Bacilli</taxon>
        <taxon>Lactobacillales</taxon>
        <taxon>Carnobacteriaceae</taxon>
        <taxon>Trichococcus</taxon>
    </lineage>
</organism>
<feature type="region of interest" description="Disordered" evidence="1">
    <location>
        <begin position="89"/>
        <end position="119"/>
    </location>
</feature>
<dbReference type="InterPro" id="IPR036192">
    <property type="entry name" value="Cell_div_ZapA-like_sf"/>
</dbReference>
<keyword evidence="2" id="KW-0132">Cell division</keyword>
<feature type="region of interest" description="Disordered" evidence="1">
    <location>
        <begin position="136"/>
        <end position="185"/>
    </location>
</feature>
<feature type="region of interest" description="Disordered" evidence="1">
    <location>
        <begin position="198"/>
        <end position="263"/>
    </location>
</feature>
<feature type="compositionally biased region" description="Basic and acidic residues" evidence="1">
    <location>
        <begin position="170"/>
        <end position="183"/>
    </location>
</feature>
<accession>A0A847D7K1</accession>
<feature type="compositionally biased region" description="Basic and acidic residues" evidence="1">
    <location>
        <begin position="198"/>
        <end position="208"/>
    </location>
</feature>
<evidence type="ECO:0000313" key="2">
    <source>
        <dbReference type="EMBL" id="NLD32580.1"/>
    </source>
</evidence>
<proteinExistence type="predicted"/>
<feature type="compositionally biased region" description="Basic and acidic residues" evidence="1">
    <location>
        <begin position="254"/>
        <end position="263"/>
    </location>
</feature>
<feature type="compositionally biased region" description="Polar residues" evidence="1">
    <location>
        <begin position="213"/>
        <end position="223"/>
    </location>
</feature>
<feature type="compositionally biased region" description="Polar residues" evidence="1">
    <location>
        <begin position="89"/>
        <end position="99"/>
    </location>
</feature>
<keyword evidence="2" id="KW-0131">Cell cycle</keyword>
<dbReference type="RefSeq" id="WP_276647342.1">
    <property type="nucleotide sequence ID" value="NZ_JAAZCD010000225.1"/>
</dbReference>
<dbReference type="EMBL" id="JAAZCD010000225">
    <property type="protein sequence ID" value="NLD32580.1"/>
    <property type="molecule type" value="Genomic_DNA"/>
</dbReference>
<evidence type="ECO:0000313" key="3">
    <source>
        <dbReference type="Proteomes" id="UP000589373"/>
    </source>
</evidence>
<feature type="compositionally biased region" description="Basic and acidic residues" evidence="1">
    <location>
        <begin position="151"/>
        <end position="162"/>
    </location>
</feature>
<sequence length="263" mass="29015">MTENKRRFKTIIAGKTYTIVGNKAPEHLTAVSELVNAQLEQIKQAAPALGREERGILVAVNAISDQITKQLEMEELLLKVAKLEKSLQESQSVTHSASVEETDQTEPENTLAETPKPETIADVEQKTEAVPLAEEKVAIQTSESKTAVVETPEKEHNAEKMADSAAAKKALPEFSRKKRDDKSQLVTSMPATISELQHAAREAKELPARKSNSKLTKTTTASEATLKRVQHRNQVRSALGVNRNAENTIPPYTKNHEHDGKKK</sequence>
<protein>
    <submittedName>
        <fullName evidence="2">Cell division protein ZapA</fullName>
    </submittedName>
</protein>
<reference evidence="2 3" key="1">
    <citation type="journal article" date="2020" name="Biotechnol. Biofuels">
        <title>New insights from the biogas microbiome by comprehensive genome-resolved metagenomics of nearly 1600 species originating from multiple anaerobic digesters.</title>
        <authorList>
            <person name="Campanaro S."/>
            <person name="Treu L."/>
            <person name="Rodriguez-R L.M."/>
            <person name="Kovalovszki A."/>
            <person name="Ziels R.M."/>
            <person name="Maus I."/>
            <person name="Zhu X."/>
            <person name="Kougias P.G."/>
            <person name="Basile A."/>
            <person name="Luo G."/>
            <person name="Schluter A."/>
            <person name="Konstantinidis K.T."/>
            <person name="Angelidaki I."/>
        </authorList>
    </citation>
    <scope>NUCLEOTIDE SEQUENCE [LARGE SCALE GENOMIC DNA]</scope>
    <source>
        <strain evidence="2">AS07pgkLD_105</strain>
    </source>
</reference>
<dbReference type="SUPFAM" id="SSF102829">
    <property type="entry name" value="Cell division protein ZapA-like"/>
    <property type="match status" value="1"/>
</dbReference>
<dbReference type="Pfam" id="PF05164">
    <property type="entry name" value="ZapA"/>
    <property type="match status" value="1"/>
</dbReference>